<dbReference type="InterPro" id="IPR017939">
    <property type="entry name" value="G-Glutamylcylcotransferase"/>
</dbReference>
<dbReference type="Pfam" id="PF06094">
    <property type="entry name" value="GGACT"/>
    <property type="match status" value="1"/>
</dbReference>
<dbReference type="OrthoDB" id="8538589at2"/>
<dbReference type="CDD" id="cd06661">
    <property type="entry name" value="GGCT_like"/>
    <property type="match status" value="2"/>
</dbReference>
<dbReference type="InterPro" id="IPR009288">
    <property type="entry name" value="AIG2-like_dom"/>
</dbReference>
<dbReference type="AlphaFoldDB" id="A0A089LAK3"/>
<dbReference type="Pfam" id="PF13772">
    <property type="entry name" value="AIG2_2"/>
    <property type="match status" value="1"/>
</dbReference>
<organism evidence="3 4">
    <name type="scientific">Paenibacillus borealis</name>
    <dbReference type="NCBI Taxonomy" id="160799"/>
    <lineage>
        <taxon>Bacteria</taxon>
        <taxon>Bacillati</taxon>
        <taxon>Bacillota</taxon>
        <taxon>Bacilli</taxon>
        <taxon>Bacillales</taxon>
        <taxon>Paenibacillaceae</taxon>
        <taxon>Paenibacillus</taxon>
    </lineage>
</organism>
<dbReference type="EMBL" id="CP009285">
    <property type="protein sequence ID" value="AIQ56183.1"/>
    <property type="molecule type" value="Genomic_DNA"/>
</dbReference>
<accession>A0A089LAK3</accession>
<dbReference type="HOGENOM" id="CLU_085350_0_0_9"/>
<dbReference type="PANTHER" id="PTHR12935">
    <property type="entry name" value="GAMMA-GLUTAMYLCYCLOTRANSFERASE"/>
    <property type="match status" value="1"/>
</dbReference>
<evidence type="ECO:0000259" key="2">
    <source>
        <dbReference type="Pfam" id="PF06094"/>
    </source>
</evidence>
<gene>
    <name evidence="3" type="ORF">PBOR_03845</name>
</gene>
<dbReference type="Gene3D" id="3.10.490.10">
    <property type="entry name" value="Gamma-glutamyl cyclotransferase-like"/>
    <property type="match status" value="2"/>
</dbReference>
<dbReference type="SUPFAM" id="SSF110857">
    <property type="entry name" value="Gamma-glutamyl cyclotransferase-like"/>
    <property type="match status" value="2"/>
</dbReference>
<evidence type="ECO:0000313" key="3">
    <source>
        <dbReference type="EMBL" id="AIQ56183.1"/>
    </source>
</evidence>
<dbReference type="PANTHER" id="PTHR12935:SF0">
    <property type="entry name" value="GAMMA-GLUTAMYLCYCLOTRANSFERASE"/>
    <property type="match status" value="1"/>
</dbReference>
<protein>
    <recommendedName>
        <fullName evidence="2">Gamma-glutamylcyclotransferase AIG2-like domain-containing protein</fullName>
    </recommendedName>
</protein>
<dbReference type="KEGG" id="pbd:PBOR_03845"/>
<evidence type="ECO:0000313" key="4">
    <source>
        <dbReference type="Proteomes" id="UP000029518"/>
    </source>
</evidence>
<sequence length="292" mass="33326">MTRMVKLFVYGTLRRDERNHRLLGCSSVDTQIAFAKGGLVDTGIGFPAMTLSMDRLVNGELYEVGIEELLRVDVLEGFYGPGDSRNYYERMQIDVQTDKRVIKAWAYIQQRPIQGQVIPYGDWKLYRMCEGQNILYFAYGSCMDLKRIEEAGVADWFTQVVGRGIINNCNLQFTRRTADGGRADIVETGGYTEGKLYYIPKQALEGYLYGREGVTGNIYRPIVITVQGENGQRYEALTFVVVNKQEEVEPPNWYMEEILRGALPIVSKGYYLSLVDRFVSKFGYPLKEAERG</sequence>
<keyword evidence="4" id="KW-1185">Reference proteome</keyword>
<evidence type="ECO:0000256" key="1">
    <source>
        <dbReference type="ARBA" id="ARBA00023239"/>
    </source>
</evidence>
<keyword evidence="1" id="KW-0456">Lyase</keyword>
<dbReference type="Proteomes" id="UP000029518">
    <property type="component" value="Chromosome"/>
</dbReference>
<reference evidence="3" key="1">
    <citation type="submission" date="2014-08" db="EMBL/GenBank/DDBJ databases">
        <title>Comparative genomics of the Paenibacillus odorifer group.</title>
        <authorList>
            <person name="den Bakker H.C."/>
            <person name="Tsai Y.-C.Y.-C."/>
            <person name="Martin N."/>
            <person name="Korlach J."/>
            <person name="Wiedmann M."/>
        </authorList>
    </citation>
    <scope>NUCLEOTIDE SEQUENCE [LARGE SCALE GENOMIC DNA]</scope>
    <source>
        <strain evidence="3">DSM 13188</strain>
    </source>
</reference>
<name>A0A089LAK3_PAEBO</name>
<dbReference type="InterPro" id="IPR013024">
    <property type="entry name" value="GGCT-like"/>
</dbReference>
<proteinExistence type="predicted"/>
<feature type="domain" description="Gamma-glutamylcyclotransferase AIG2-like" evidence="2">
    <location>
        <begin position="7"/>
        <end position="124"/>
    </location>
</feature>
<dbReference type="InterPro" id="IPR036568">
    <property type="entry name" value="GGCT-like_sf"/>
</dbReference>
<dbReference type="GO" id="GO:0003839">
    <property type="term" value="F:gamma-glutamylcyclotransferase activity"/>
    <property type="evidence" value="ECO:0007669"/>
    <property type="project" value="InterPro"/>
</dbReference>